<keyword evidence="4 7" id="KW-1133">Transmembrane helix</keyword>
<dbReference type="PANTHER" id="PTHR24241">
    <property type="entry name" value="NEUROPEPTIDE RECEPTOR-RELATED G-PROTEIN COUPLED RECEPTOR"/>
    <property type="match status" value="1"/>
</dbReference>
<dbReference type="PANTHER" id="PTHR24241:SF83">
    <property type="entry name" value="G-PROTEIN COUPLED RECEPTOR 150-RELATED"/>
    <property type="match status" value="1"/>
</dbReference>
<dbReference type="Proteomes" id="UP001331761">
    <property type="component" value="Unassembled WGS sequence"/>
</dbReference>
<comment type="caution">
    <text evidence="9">The sequence shown here is derived from an EMBL/GenBank/DDBJ whole genome shotgun (WGS) entry which is preliminary data.</text>
</comment>
<feature type="domain" description="G-protein coupled receptors family 1 profile" evidence="8">
    <location>
        <begin position="33"/>
        <end position="337"/>
    </location>
</feature>
<feature type="transmembrane region" description="Helical" evidence="7">
    <location>
        <begin position="137"/>
        <end position="155"/>
    </location>
</feature>
<feature type="transmembrane region" description="Helical" evidence="7">
    <location>
        <begin position="20"/>
        <end position="41"/>
    </location>
</feature>
<accession>A0AAN8FZ52</accession>
<keyword evidence="3 7" id="KW-0812">Transmembrane</keyword>
<evidence type="ECO:0000256" key="2">
    <source>
        <dbReference type="ARBA" id="ARBA00022475"/>
    </source>
</evidence>
<dbReference type="GO" id="GO:0005886">
    <property type="term" value="C:plasma membrane"/>
    <property type="evidence" value="ECO:0007669"/>
    <property type="project" value="UniProtKB-SubCell"/>
</dbReference>
<feature type="transmembrane region" description="Helical" evidence="7">
    <location>
        <begin position="283"/>
        <end position="306"/>
    </location>
</feature>
<gene>
    <name evidence="9" type="ORF">GCK32_011667</name>
</gene>
<feature type="transmembrane region" description="Helical" evidence="7">
    <location>
        <begin position="53"/>
        <end position="79"/>
    </location>
</feature>
<dbReference type="AlphaFoldDB" id="A0AAN8FZ52"/>
<dbReference type="InterPro" id="IPR000276">
    <property type="entry name" value="GPCR_Rhodpsn"/>
</dbReference>
<dbReference type="GO" id="GO:0032870">
    <property type="term" value="P:cellular response to hormone stimulus"/>
    <property type="evidence" value="ECO:0007669"/>
    <property type="project" value="TreeGrafter"/>
</dbReference>
<evidence type="ECO:0000259" key="8">
    <source>
        <dbReference type="PROSITE" id="PS50262"/>
    </source>
</evidence>
<evidence type="ECO:0000256" key="5">
    <source>
        <dbReference type="ARBA" id="ARBA00023136"/>
    </source>
</evidence>
<evidence type="ECO:0000313" key="9">
    <source>
        <dbReference type="EMBL" id="KAK5973343.1"/>
    </source>
</evidence>
<comment type="subcellular location">
    <subcellularLocation>
        <location evidence="1">Cell membrane</location>
        <topology evidence="1">Multi-pass membrane protein</topology>
    </subcellularLocation>
</comment>
<evidence type="ECO:0000256" key="3">
    <source>
        <dbReference type="ARBA" id="ARBA00022692"/>
    </source>
</evidence>
<dbReference type="SUPFAM" id="SSF81321">
    <property type="entry name" value="Family A G protein-coupled receptor-like"/>
    <property type="match status" value="1"/>
</dbReference>
<feature type="transmembrane region" description="Helical" evidence="7">
    <location>
        <begin position="318"/>
        <end position="337"/>
    </location>
</feature>
<evidence type="ECO:0000256" key="4">
    <source>
        <dbReference type="ARBA" id="ARBA00022989"/>
    </source>
</evidence>
<sequence>MTNATEAVAMRHETSDYLQMALFLLFMIVGLPVNISTLFYMLRRYWHAESFLLLLHINLNISDILVLGLYVPGLVGWLITLEWRGGGILCKMMRFADAFVLAFSSNVMVCIALYRLYALRYPLWISTVGHSRVPRMLLLAWSVAAITMLPQLYVWREVDFGSLRQCVTIWTEKINLGSNRTQMTDNDFVLMKLYGIQNACITFYIPLVILVICYVLILKDIYKTLNASESEMASAWYTTDVSKQSTQTKKLLKKERDSGVSVTTRTVRGQDKLSRAKVRSLRITLLLILVYVITWLPNNLLSWWMVISFDSYRDHQDATFPLAFLVVLNSVINPFIYGRCQGLKMMLCCRRMESQQKKVCNLLRS</sequence>
<dbReference type="PROSITE" id="PS50262">
    <property type="entry name" value="G_PROTEIN_RECEP_F1_2"/>
    <property type="match status" value="1"/>
</dbReference>
<evidence type="ECO:0000256" key="7">
    <source>
        <dbReference type="SAM" id="Phobius"/>
    </source>
</evidence>
<reference evidence="9 10" key="1">
    <citation type="submission" date="2019-10" db="EMBL/GenBank/DDBJ databases">
        <title>Assembly and Annotation for the nematode Trichostrongylus colubriformis.</title>
        <authorList>
            <person name="Martin J."/>
        </authorList>
    </citation>
    <scope>NUCLEOTIDE SEQUENCE [LARGE SCALE GENOMIC DNA]</scope>
    <source>
        <strain evidence="9">G859</strain>
        <tissue evidence="9">Whole worm</tissue>
    </source>
</reference>
<evidence type="ECO:0000256" key="1">
    <source>
        <dbReference type="ARBA" id="ARBA00004651"/>
    </source>
</evidence>
<dbReference type="EMBL" id="WIXE01015613">
    <property type="protein sequence ID" value="KAK5973343.1"/>
    <property type="molecule type" value="Genomic_DNA"/>
</dbReference>
<dbReference type="Gene3D" id="1.20.1070.10">
    <property type="entry name" value="Rhodopsin 7-helix transmembrane proteins"/>
    <property type="match status" value="1"/>
</dbReference>
<dbReference type="InterPro" id="IPR017452">
    <property type="entry name" value="GPCR_Rhodpsn_7TM"/>
</dbReference>
<dbReference type="GO" id="GO:0004930">
    <property type="term" value="F:G protein-coupled receptor activity"/>
    <property type="evidence" value="ECO:0007669"/>
    <property type="project" value="InterPro"/>
</dbReference>
<organism evidence="9 10">
    <name type="scientific">Trichostrongylus colubriformis</name>
    <name type="common">Black scour worm</name>
    <dbReference type="NCBI Taxonomy" id="6319"/>
    <lineage>
        <taxon>Eukaryota</taxon>
        <taxon>Metazoa</taxon>
        <taxon>Ecdysozoa</taxon>
        <taxon>Nematoda</taxon>
        <taxon>Chromadorea</taxon>
        <taxon>Rhabditida</taxon>
        <taxon>Rhabditina</taxon>
        <taxon>Rhabditomorpha</taxon>
        <taxon>Strongyloidea</taxon>
        <taxon>Trichostrongylidae</taxon>
        <taxon>Trichostrongylus</taxon>
    </lineage>
</organism>
<dbReference type="GO" id="GO:0042277">
    <property type="term" value="F:peptide binding"/>
    <property type="evidence" value="ECO:0007669"/>
    <property type="project" value="TreeGrafter"/>
</dbReference>
<keyword evidence="5 7" id="KW-0472">Membrane</keyword>
<feature type="transmembrane region" description="Helical" evidence="7">
    <location>
        <begin position="196"/>
        <end position="217"/>
    </location>
</feature>
<dbReference type="Pfam" id="PF00001">
    <property type="entry name" value="7tm_1"/>
    <property type="match status" value="1"/>
</dbReference>
<evidence type="ECO:0000256" key="6">
    <source>
        <dbReference type="ARBA" id="ARBA00023170"/>
    </source>
</evidence>
<name>A0AAN8FZ52_TRICO</name>
<proteinExistence type="predicted"/>
<dbReference type="PRINTS" id="PR00237">
    <property type="entry name" value="GPCRRHODOPSN"/>
</dbReference>
<keyword evidence="10" id="KW-1185">Reference proteome</keyword>
<evidence type="ECO:0000313" key="10">
    <source>
        <dbReference type="Proteomes" id="UP001331761"/>
    </source>
</evidence>
<feature type="transmembrane region" description="Helical" evidence="7">
    <location>
        <begin position="99"/>
        <end position="117"/>
    </location>
</feature>
<keyword evidence="6 9" id="KW-0675">Receptor</keyword>
<protein>
    <submittedName>
        <fullName evidence="9">Gonadotropin-releasing hormone II receptor</fullName>
    </submittedName>
</protein>
<keyword evidence="2" id="KW-1003">Cell membrane</keyword>